<evidence type="ECO:0000313" key="4">
    <source>
        <dbReference type="Proteomes" id="UP001152523"/>
    </source>
</evidence>
<evidence type="ECO:0000256" key="1">
    <source>
        <dbReference type="SAM" id="MobiDB-lite"/>
    </source>
</evidence>
<evidence type="ECO:0000313" key="3">
    <source>
        <dbReference type="EMBL" id="CAH9147047.1"/>
    </source>
</evidence>
<dbReference type="EMBL" id="CAMAPF010001121">
    <property type="protein sequence ID" value="CAH9147047.1"/>
    <property type="molecule type" value="Genomic_DNA"/>
</dbReference>
<dbReference type="PANTHER" id="PTHR31704">
    <property type="entry name" value="MYB/SANT-LIKE DNA-BINDING DOMAIN PROTEIN-RELATED"/>
    <property type="match status" value="1"/>
</dbReference>
<keyword evidence="4" id="KW-1185">Reference proteome</keyword>
<sequence length="377" mass="42999">MGSTMPWEAYSEPNLSSQLQLQSQPTSLSQSLASQSTSIVVRRQPPVKTTINMEKANWDPIATEAFIRICVEEVEAGNRPCTHFNKTGWDNIAKKFYETTKRRYKRVQFKNRWDALKKEWGQWMTLIRSETGLGWDHAKQTIHADEEWWARKIQSNPELAKFRFRGPLLVQEQQVLFDDVVATGADAWTPSSGILPQHLYDDQEDNLEGNQETTQEFQDDVTIDGADTEQSASQKRTSTRNGKQTVFRGRLPPLITGKKQKKFTSAEKIARCLEDMVGTMKTESSSSQPRRFSIEECMNVLDRMDGIEAGGKLWMHATSLFLKSNVRELFLAIKNDNIRRKWLQEQLDSSLQKRSSSTTSAHHAMTDSVQADNTSCG</sequence>
<comment type="caution">
    <text evidence="3">The sequence shown here is derived from an EMBL/GenBank/DDBJ whole genome shotgun (WGS) entry which is preliminary data.</text>
</comment>
<feature type="domain" description="Myb/SANT-like" evidence="2">
    <location>
        <begin position="58"/>
        <end position="151"/>
    </location>
</feature>
<protein>
    <recommendedName>
        <fullName evidence="2">Myb/SANT-like domain-containing protein</fullName>
    </recommendedName>
</protein>
<feature type="compositionally biased region" description="Low complexity" evidence="1">
    <location>
        <begin position="349"/>
        <end position="363"/>
    </location>
</feature>
<reference evidence="3" key="1">
    <citation type="submission" date="2022-07" db="EMBL/GenBank/DDBJ databases">
        <authorList>
            <person name="Macas J."/>
            <person name="Novak P."/>
            <person name="Neumann P."/>
        </authorList>
    </citation>
    <scope>NUCLEOTIDE SEQUENCE</scope>
</reference>
<evidence type="ECO:0000259" key="2">
    <source>
        <dbReference type="Pfam" id="PF12776"/>
    </source>
</evidence>
<feature type="compositionally biased region" description="Polar residues" evidence="1">
    <location>
        <begin position="367"/>
        <end position="377"/>
    </location>
</feature>
<proteinExistence type="predicted"/>
<dbReference type="Proteomes" id="UP001152523">
    <property type="component" value="Unassembled WGS sequence"/>
</dbReference>
<organism evidence="3 4">
    <name type="scientific">Cuscuta epithymum</name>
    <dbReference type="NCBI Taxonomy" id="186058"/>
    <lineage>
        <taxon>Eukaryota</taxon>
        <taxon>Viridiplantae</taxon>
        <taxon>Streptophyta</taxon>
        <taxon>Embryophyta</taxon>
        <taxon>Tracheophyta</taxon>
        <taxon>Spermatophyta</taxon>
        <taxon>Magnoliopsida</taxon>
        <taxon>eudicotyledons</taxon>
        <taxon>Gunneridae</taxon>
        <taxon>Pentapetalae</taxon>
        <taxon>asterids</taxon>
        <taxon>lamiids</taxon>
        <taxon>Solanales</taxon>
        <taxon>Convolvulaceae</taxon>
        <taxon>Cuscuteae</taxon>
        <taxon>Cuscuta</taxon>
        <taxon>Cuscuta subgen. Cuscuta</taxon>
    </lineage>
</organism>
<dbReference type="PANTHER" id="PTHR31704:SF37">
    <property type="entry name" value="HEAT SHOCK PROTEIN"/>
    <property type="match status" value="1"/>
</dbReference>
<dbReference type="AlphaFoldDB" id="A0AAV0GGJ1"/>
<feature type="region of interest" description="Disordered" evidence="1">
    <location>
        <begin position="349"/>
        <end position="377"/>
    </location>
</feature>
<dbReference type="InterPro" id="IPR024752">
    <property type="entry name" value="Myb/SANT-like_dom"/>
</dbReference>
<gene>
    <name evidence="3" type="ORF">CEPIT_LOCUS43441</name>
</gene>
<name>A0AAV0GGJ1_9ASTE</name>
<accession>A0AAV0GGJ1</accession>
<dbReference type="Pfam" id="PF12776">
    <property type="entry name" value="Myb_DNA-bind_3"/>
    <property type="match status" value="1"/>
</dbReference>